<dbReference type="InterPro" id="IPR013324">
    <property type="entry name" value="RNA_pol_sigma_r3/r4-like"/>
</dbReference>
<keyword evidence="1" id="KW-0812">Transmembrane</keyword>
<dbReference type="InterPro" id="IPR025436">
    <property type="entry name" value="DUF4179"/>
</dbReference>
<comment type="caution">
    <text evidence="4">The sequence shown here is derived from an EMBL/GenBank/DDBJ whole genome shotgun (WGS) entry which is preliminary data.</text>
</comment>
<evidence type="ECO:0000259" key="3">
    <source>
        <dbReference type="Pfam" id="PF13786"/>
    </source>
</evidence>
<dbReference type="EMBL" id="QWEG01000004">
    <property type="protein sequence ID" value="RHW41431.1"/>
    <property type="molecule type" value="Genomic_DNA"/>
</dbReference>
<dbReference type="RefSeq" id="WP_118920015.1">
    <property type="nucleotide sequence ID" value="NZ_QWEG01000004.1"/>
</dbReference>
<feature type="domain" description="RNA polymerase sigma-70 region 4" evidence="2">
    <location>
        <begin position="107"/>
        <end position="155"/>
    </location>
</feature>
<sequence length="688" mass="80179">MIPAKIDPISFIPVSGKEVDSIANWFDQHNQSFYFLGWSYLRNQQQMEELFYRAILKVHKEFPKINRETTFEMWVTSIFIQTCRELSKVKNFQAEEEGLPRQDLFIALDELKEDEKEAVVLTYLKGISLEDAAKLLRVSTEKIKQLLFSGIQSLKRGFGFERSLNGCKEYHKYYIDYFERTLSRPEKVDFEIHIYHCRDCQDDLAAFQDVMLTMKNFDEGIEGFHVPTNFMANVRARLAEREKTRQLKRKKRIRMATVFASIFTLLISLEVLTGSFTGLYYAYAEKDEQLRGFLRQGMGKMLNLEAESEGLKIRIKSAVTDEFQTLIFYEIEDTADEHQYMIFLDNGAAVENHYQIMKSDNYPRFYPPDLESEANNKEKNVYRGKITLSPLKKEKATIQLKITKLQKVNRDVSSLHNVYFLDEAGSKTVEWKFEIPVVKQPFSEYALDQETEVDGIPVRLEKLIIAPTATILRYSIQNGLPNKRIEYLSFNNLEVNNKKAKAEKYGNNYIEEKMGWITFQAHFDPLFKIKPKEVNLQLESAVITVEDKKTVELDASKRYPQTFEYAGSTISIEKFEIGKPTVLVMSNHEINNRAFDSLWFDVEGDYDEGTTPMEIDPEGVLFDKNGVEHDSNDIMNFEKIEQPRYFTTVYTLKLQSGNSEEKAIPKRILLHGYHKTRYFDDVMAISVK</sequence>
<dbReference type="InterPro" id="IPR007630">
    <property type="entry name" value="RNA_pol_sigma70_r4"/>
</dbReference>
<dbReference type="Proteomes" id="UP000284416">
    <property type="component" value="Unassembled WGS sequence"/>
</dbReference>
<dbReference type="InterPro" id="IPR036388">
    <property type="entry name" value="WH-like_DNA-bd_sf"/>
</dbReference>
<feature type="domain" description="DUF4179" evidence="3">
    <location>
        <begin position="248"/>
        <end position="333"/>
    </location>
</feature>
<dbReference type="AlphaFoldDB" id="A0A417YVX5"/>
<keyword evidence="5" id="KW-1185">Reference proteome</keyword>
<evidence type="ECO:0000313" key="4">
    <source>
        <dbReference type="EMBL" id="RHW41431.1"/>
    </source>
</evidence>
<dbReference type="Gene3D" id="2.60.40.1630">
    <property type="entry name" value="bacillus anthracis domain"/>
    <property type="match status" value="1"/>
</dbReference>
<proteinExistence type="predicted"/>
<evidence type="ECO:0000259" key="2">
    <source>
        <dbReference type="Pfam" id="PF04545"/>
    </source>
</evidence>
<dbReference type="Gene3D" id="1.10.10.10">
    <property type="entry name" value="Winged helix-like DNA-binding domain superfamily/Winged helix DNA-binding domain"/>
    <property type="match status" value="1"/>
</dbReference>
<evidence type="ECO:0000313" key="5">
    <source>
        <dbReference type="Proteomes" id="UP000284416"/>
    </source>
</evidence>
<keyword evidence="1" id="KW-1133">Transmembrane helix</keyword>
<dbReference type="InterPro" id="IPR014284">
    <property type="entry name" value="RNA_pol_sigma-70_dom"/>
</dbReference>
<feature type="transmembrane region" description="Helical" evidence="1">
    <location>
        <begin position="255"/>
        <end position="283"/>
    </location>
</feature>
<gene>
    <name evidence="4" type="ORF">D1B31_06800</name>
</gene>
<dbReference type="Pfam" id="PF04545">
    <property type="entry name" value="Sigma70_r4"/>
    <property type="match status" value="1"/>
</dbReference>
<dbReference type="GO" id="GO:0006352">
    <property type="term" value="P:DNA-templated transcription initiation"/>
    <property type="evidence" value="ECO:0007669"/>
    <property type="project" value="InterPro"/>
</dbReference>
<keyword evidence="1" id="KW-0472">Membrane</keyword>
<protein>
    <submittedName>
        <fullName evidence="4">Sigma-70 family RNA polymerase sigma factor</fullName>
    </submittedName>
</protein>
<reference evidence="4 5" key="1">
    <citation type="journal article" date="2017" name="Int. J. Syst. Evol. Microbiol.">
        <title>Bacillus notoginsengisoli sp. nov., a novel bacterium isolated from the rhizosphere of Panax notoginseng.</title>
        <authorList>
            <person name="Zhang M.Y."/>
            <person name="Cheng J."/>
            <person name="Cai Y."/>
            <person name="Zhang T.Y."/>
            <person name="Wu Y.Y."/>
            <person name="Manikprabhu D."/>
            <person name="Li W.J."/>
            <person name="Zhang Y.X."/>
        </authorList>
    </citation>
    <scope>NUCLEOTIDE SEQUENCE [LARGE SCALE GENOMIC DNA]</scope>
    <source>
        <strain evidence="4 5">JCM 30743</strain>
    </source>
</reference>
<dbReference type="GO" id="GO:0003700">
    <property type="term" value="F:DNA-binding transcription factor activity"/>
    <property type="evidence" value="ECO:0007669"/>
    <property type="project" value="InterPro"/>
</dbReference>
<dbReference type="OrthoDB" id="2937128at2"/>
<evidence type="ECO:0000256" key="1">
    <source>
        <dbReference type="SAM" id="Phobius"/>
    </source>
</evidence>
<dbReference type="NCBIfam" id="TIGR02937">
    <property type="entry name" value="sigma70-ECF"/>
    <property type="match status" value="1"/>
</dbReference>
<dbReference type="CDD" id="cd06171">
    <property type="entry name" value="Sigma70_r4"/>
    <property type="match status" value="1"/>
</dbReference>
<accession>A0A417YVX5</accession>
<dbReference type="SUPFAM" id="SSF88659">
    <property type="entry name" value="Sigma3 and sigma4 domains of RNA polymerase sigma factors"/>
    <property type="match status" value="1"/>
</dbReference>
<name>A0A417YVX5_9BACI</name>
<dbReference type="Pfam" id="PF13786">
    <property type="entry name" value="DUF4179"/>
    <property type="match status" value="1"/>
</dbReference>
<organism evidence="4 5">
    <name type="scientific">Neobacillus notoginsengisoli</name>
    <dbReference type="NCBI Taxonomy" id="1578198"/>
    <lineage>
        <taxon>Bacteria</taxon>
        <taxon>Bacillati</taxon>
        <taxon>Bacillota</taxon>
        <taxon>Bacilli</taxon>
        <taxon>Bacillales</taxon>
        <taxon>Bacillaceae</taxon>
        <taxon>Neobacillus</taxon>
    </lineage>
</organism>